<reference evidence="2" key="1">
    <citation type="journal article" date="2019" name="Int. J. Syst. Evol. Microbiol.">
        <title>The Global Catalogue of Microorganisms (GCM) 10K type strain sequencing project: providing services to taxonomists for standard genome sequencing and annotation.</title>
        <authorList>
            <consortium name="The Broad Institute Genomics Platform"/>
            <consortium name="The Broad Institute Genome Sequencing Center for Infectious Disease"/>
            <person name="Wu L."/>
            <person name="Ma J."/>
        </authorList>
    </citation>
    <scope>NUCLEOTIDE SEQUENCE [LARGE SCALE GENOMIC DNA]</scope>
    <source>
        <strain evidence="2">CGMCC 1.15959</strain>
    </source>
</reference>
<evidence type="ECO:0000313" key="1">
    <source>
        <dbReference type="EMBL" id="GGD93761.1"/>
    </source>
</evidence>
<accession>A0ABQ1S551</accession>
<keyword evidence="2" id="KW-1185">Reference proteome</keyword>
<gene>
    <name evidence="1" type="ORF">GCM10011515_11960</name>
</gene>
<comment type="caution">
    <text evidence="1">The sequence shown here is derived from an EMBL/GenBank/DDBJ whole genome shotgun (WGS) entry which is preliminary data.</text>
</comment>
<protein>
    <submittedName>
        <fullName evidence="1">Uncharacterized protein</fullName>
    </submittedName>
</protein>
<proteinExistence type="predicted"/>
<evidence type="ECO:0000313" key="2">
    <source>
        <dbReference type="Proteomes" id="UP000619041"/>
    </source>
</evidence>
<organism evidence="1 2">
    <name type="scientific">Tsuneonella deserti</name>
    <dbReference type="NCBI Taxonomy" id="2035528"/>
    <lineage>
        <taxon>Bacteria</taxon>
        <taxon>Pseudomonadati</taxon>
        <taxon>Pseudomonadota</taxon>
        <taxon>Alphaproteobacteria</taxon>
        <taxon>Sphingomonadales</taxon>
        <taxon>Erythrobacteraceae</taxon>
        <taxon>Tsuneonella</taxon>
    </lineage>
</organism>
<dbReference type="EMBL" id="BMKL01000001">
    <property type="protein sequence ID" value="GGD93761.1"/>
    <property type="molecule type" value="Genomic_DNA"/>
</dbReference>
<sequence>MNLLDLARQKDEFGQLAAVDFVVARKDMVDHRGAVLLGWQRLIGVESAEGVFETGEIDGAPTRSLVQPDIPVATEIDPEAPKHAGCSRYGSGDLTDLACEKRLESGDIGHVGSFNY</sequence>
<dbReference type="Proteomes" id="UP000619041">
    <property type="component" value="Unassembled WGS sequence"/>
</dbReference>
<name>A0ABQ1S551_9SPHN</name>